<dbReference type="PANTHER" id="PTHR15454">
    <property type="entry name" value="NISCHARIN RELATED"/>
    <property type="match status" value="1"/>
</dbReference>
<dbReference type="Proteomes" id="UP001153148">
    <property type="component" value="Unassembled WGS sequence"/>
</dbReference>
<dbReference type="InterPro" id="IPR036859">
    <property type="entry name" value="CAP-Gly_dom_sf"/>
</dbReference>
<evidence type="ECO:0000259" key="5">
    <source>
        <dbReference type="SMART" id="SM01052"/>
    </source>
</evidence>
<name>A0ABN7NI68_TIMPD</name>
<dbReference type="SUPFAM" id="SSF74924">
    <property type="entry name" value="Cap-Gly domain"/>
    <property type="match status" value="1"/>
</dbReference>
<dbReference type="EMBL" id="CAJPIN010002558">
    <property type="protein sequence ID" value="CAG2055495.1"/>
    <property type="molecule type" value="Genomic_DNA"/>
</dbReference>
<comment type="caution">
    <text evidence="6">The sequence shown here is derived from an EMBL/GenBank/DDBJ whole genome shotgun (WGS) entry which is preliminary data.</text>
</comment>
<feature type="domain" description="CAP-Gly" evidence="5">
    <location>
        <begin position="12"/>
        <end position="62"/>
    </location>
</feature>
<proteinExistence type="predicted"/>
<dbReference type="Gene3D" id="2.30.30.190">
    <property type="entry name" value="CAP Gly-rich-like domain"/>
    <property type="match status" value="1"/>
</dbReference>
<evidence type="ECO:0000256" key="2">
    <source>
        <dbReference type="ARBA" id="ARBA00022614"/>
    </source>
</evidence>
<protein>
    <recommendedName>
        <fullName evidence="1">Tubulin-specific chaperone E</fullName>
    </recommendedName>
    <alternativeName>
        <fullName evidence="4">Tubulin-folding cofactor E</fullName>
    </alternativeName>
</protein>
<dbReference type="InterPro" id="IPR000938">
    <property type="entry name" value="CAP-Gly_domain"/>
</dbReference>
<dbReference type="SMART" id="SM01052">
    <property type="entry name" value="CAP_GLY"/>
    <property type="match status" value="1"/>
</dbReference>
<evidence type="ECO:0000313" key="7">
    <source>
        <dbReference type="Proteomes" id="UP001153148"/>
    </source>
</evidence>
<evidence type="ECO:0000256" key="1">
    <source>
        <dbReference type="ARBA" id="ARBA00015004"/>
    </source>
</evidence>
<keyword evidence="2" id="KW-0433">Leucine-rich repeat</keyword>
<evidence type="ECO:0000256" key="3">
    <source>
        <dbReference type="ARBA" id="ARBA00022737"/>
    </source>
</evidence>
<keyword evidence="3" id="KW-0677">Repeat</keyword>
<dbReference type="PROSITE" id="PS51450">
    <property type="entry name" value="LRR"/>
    <property type="match status" value="2"/>
</dbReference>
<organism evidence="6 7">
    <name type="scientific">Timema podura</name>
    <name type="common">Walking stick</name>
    <dbReference type="NCBI Taxonomy" id="61482"/>
    <lineage>
        <taxon>Eukaryota</taxon>
        <taxon>Metazoa</taxon>
        <taxon>Ecdysozoa</taxon>
        <taxon>Arthropoda</taxon>
        <taxon>Hexapoda</taxon>
        <taxon>Insecta</taxon>
        <taxon>Pterygota</taxon>
        <taxon>Neoptera</taxon>
        <taxon>Polyneoptera</taxon>
        <taxon>Phasmatodea</taxon>
        <taxon>Timematodea</taxon>
        <taxon>Timematoidea</taxon>
        <taxon>Timematidae</taxon>
        <taxon>Timema</taxon>
    </lineage>
</organism>
<dbReference type="Pfam" id="PF00560">
    <property type="entry name" value="LRR_1"/>
    <property type="match status" value="1"/>
</dbReference>
<evidence type="ECO:0000256" key="4">
    <source>
        <dbReference type="ARBA" id="ARBA00030180"/>
    </source>
</evidence>
<accession>A0ABN7NI68</accession>
<dbReference type="InterPro" id="IPR032675">
    <property type="entry name" value="LRR_dom_sf"/>
</dbReference>
<dbReference type="InterPro" id="IPR001611">
    <property type="entry name" value="Leu-rich_rpt"/>
</dbReference>
<reference evidence="6" key="1">
    <citation type="submission" date="2021-03" db="EMBL/GenBank/DDBJ databases">
        <authorList>
            <person name="Tran Van P."/>
        </authorList>
    </citation>
    <scope>NUCLEOTIDE SEQUENCE</scope>
</reference>
<gene>
    <name evidence="6" type="ORF">TPAB3V08_LOCUS2498</name>
</gene>
<sequence>MTPPEGSSEPTVGSRLSCDGHIGTLLYIGELLPTKDTWFGVDWDDPSTPHRVRLCAQQSQFHQLTVVCVRDHLVNGPGPAGALQSLCPDVTELDISRNLLNSWHTVAQIAAQLKKLQHLNFIVVVLNPPPFPSYSENRLQLVDDPSEHQGSFQSLKQLVAWDMKYDWSQFLACARMWPDIEELKVANNNITTLESPPCGVLSRLKHLDLHGNNIQDWEEINKLGSLTRLEYLNASSIGVSRIHFPAASSAAKTHLFPALKHLNIDNNNIQEWVSVSELNKLASLEDLKLRDNPVTNLEKMESTVQIIIARIANLKLGRVMVKSLSLKLARYTDEPRGFGQSSAASSRPMASLVLTDSSQLTADGFEKLPDQIMYPYADPYDLQKTCV</sequence>
<dbReference type="Gene3D" id="3.80.10.10">
    <property type="entry name" value="Ribonuclease Inhibitor"/>
    <property type="match status" value="3"/>
</dbReference>
<evidence type="ECO:0000313" key="6">
    <source>
        <dbReference type="EMBL" id="CAG2055495.1"/>
    </source>
</evidence>
<keyword evidence="7" id="KW-1185">Reference proteome</keyword>
<dbReference type="SUPFAM" id="SSF52047">
    <property type="entry name" value="RNI-like"/>
    <property type="match status" value="1"/>
</dbReference>